<reference evidence="2 3" key="1">
    <citation type="submission" date="2016-02" db="EMBL/GenBank/DDBJ databases">
        <title>Band-tailed pigeon sequencing and assembly.</title>
        <authorList>
            <person name="Soares A.E."/>
            <person name="Novak B.J."/>
            <person name="Rice E.S."/>
            <person name="O'Connell B."/>
            <person name="Chang D."/>
            <person name="Weber S."/>
            <person name="Shapiro B."/>
        </authorList>
    </citation>
    <scope>NUCLEOTIDE SEQUENCE [LARGE SCALE GENOMIC DNA]</scope>
    <source>
        <strain evidence="2">BTP2013</strain>
        <tissue evidence="2">Blood</tissue>
    </source>
</reference>
<evidence type="ECO:0000313" key="2">
    <source>
        <dbReference type="EMBL" id="OPJ81744.1"/>
    </source>
</evidence>
<evidence type="ECO:0000256" key="1">
    <source>
        <dbReference type="SAM" id="MobiDB-lite"/>
    </source>
</evidence>
<name>A0A1V4KBH2_PATFA</name>
<dbReference type="EMBL" id="LSYS01003958">
    <property type="protein sequence ID" value="OPJ81744.1"/>
    <property type="molecule type" value="Genomic_DNA"/>
</dbReference>
<dbReference type="AlphaFoldDB" id="A0A1V4KBH2"/>
<accession>A0A1V4KBH2</accession>
<protein>
    <submittedName>
        <fullName evidence="2">Uncharacterized protein</fullName>
    </submittedName>
</protein>
<gene>
    <name evidence="2" type="ORF">AV530_014307</name>
</gene>
<comment type="caution">
    <text evidence="2">The sequence shown here is derived from an EMBL/GenBank/DDBJ whole genome shotgun (WGS) entry which is preliminary data.</text>
</comment>
<organism evidence="2 3">
    <name type="scientific">Patagioenas fasciata monilis</name>
    <dbReference type="NCBI Taxonomy" id="372326"/>
    <lineage>
        <taxon>Eukaryota</taxon>
        <taxon>Metazoa</taxon>
        <taxon>Chordata</taxon>
        <taxon>Craniata</taxon>
        <taxon>Vertebrata</taxon>
        <taxon>Euteleostomi</taxon>
        <taxon>Archelosauria</taxon>
        <taxon>Archosauria</taxon>
        <taxon>Dinosauria</taxon>
        <taxon>Saurischia</taxon>
        <taxon>Theropoda</taxon>
        <taxon>Coelurosauria</taxon>
        <taxon>Aves</taxon>
        <taxon>Neognathae</taxon>
        <taxon>Neoaves</taxon>
        <taxon>Columbimorphae</taxon>
        <taxon>Columbiformes</taxon>
        <taxon>Columbidae</taxon>
        <taxon>Patagioenas</taxon>
    </lineage>
</organism>
<feature type="region of interest" description="Disordered" evidence="1">
    <location>
        <begin position="80"/>
        <end position="99"/>
    </location>
</feature>
<proteinExistence type="predicted"/>
<evidence type="ECO:0000313" key="3">
    <source>
        <dbReference type="Proteomes" id="UP000190648"/>
    </source>
</evidence>
<keyword evidence="3" id="KW-1185">Reference proteome</keyword>
<dbReference type="Proteomes" id="UP000190648">
    <property type="component" value="Unassembled WGS sequence"/>
</dbReference>
<sequence>MEGYLLLNLGSQGRISIWEKETDREVFKKGRTVQEQLEAKADEVLTWILRIEKISVVAPVSQKHKKGKQLTSLGKTIPRPFKSNSHFGSHMIKERKHHV</sequence>